<dbReference type="InParanoid" id="A0A0P0VYM4"/>
<accession>A0A0P0VYM4</accession>
<proteinExistence type="predicted"/>
<dbReference type="EMBL" id="AP014959">
    <property type="protein sequence ID" value="BAS84693.1"/>
    <property type="molecule type" value="Genomic_DNA"/>
</dbReference>
<dbReference type="AlphaFoldDB" id="A0A0P0VYM4"/>
<reference evidence="2 3" key="3">
    <citation type="journal article" date="2013" name="Rice">
        <title>Improvement of the Oryza sativa Nipponbare reference genome using next generation sequence and optical map data.</title>
        <authorList>
            <person name="Kawahara Y."/>
            <person name="de la Bastide M."/>
            <person name="Hamilton J.P."/>
            <person name="Kanamori H."/>
            <person name="McCombie W.R."/>
            <person name="Ouyang S."/>
            <person name="Schwartz D.C."/>
            <person name="Tanaka T."/>
            <person name="Wu J."/>
            <person name="Zhou S."/>
            <person name="Childs K.L."/>
            <person name="Davidson R.M."/>
            <person name="Lin H."/>
            <person name="Quesada-Ocampo L."/>
            <person name="Vaillancourt B."/>
            <person name="Sakai H."/>
            <person name="Lee S.S."/>
            <person name="Kim J."/>
            <person name="Numa H."/>
            <person name="Itoh T."/>
            <person name="Buell C.R."/>
            <person name="Matsumoto T."/>
        </authorList>
    </citation>
    <scope>NUCLEOTIDE SEQUENCE [LARGE SCALE GENOMIC DNA]</scope>
    <source>
        <strain evidence="3">cv. Nipponbare</strain>
    </source>
</reference>
<reference evidence="3" key="1">
    <citation type="journal article" date="2005" name="Nature">
        <title>The map-based sequence of the rice genome.</title>
        <authorList>
            <consortium name="International rice genome sequencing project (IRGSP)"/>
            <person name="Matsumoto T."/>
            <person name="Wu J."/>
            <person name="Kanamori H."/>
            <person name="Katayose Y."/>
            <person name="Fujisawa M."/>
            <person name="Namiki N."/>
            <person name="Mizuno H."/>
            <person name="Yamamoto K."/>
            <person name="Antonio B.A."/>
            <person name="Baba T."/>
            <person name="Sakata K."/>
            <person name="Nagamura Y."/>
            <person name="Aoki H."/>
            <person name="Arikawa K."/>
            <person name="Arita K."/>
            <person name="Bito T."/>
            <person name="Chiden Y."/>
            <person name="Fujitsuka N."/>
            <person name="Fukunaka R."/>
            <person name="Hamada M."/>
            <person name="Harada C."/>
            <person name="Hayashi A."/>
            <person name="Hijishita S."/>
            <person name="Honda M."/>
            <person name="Hosokawa S."/>
            <person name="Ichikawa Y."/>
            <person name="Idonuma A."/>
            <person name="Iijima M."/>
            <person name="Ikeda M."/>
            <person name="Ikeno M."/>
            <person name="Ito K."/>
            <person name="Ito S."/>
            <person name="Ito T."/>
            <person name="Ito Y."/>
            <person name="Ito Y."/>
            <person name="Iwabuchi A."/>
            <person name="Kamiya K."/>
            <person name="Karasawa W."/>
            <person name="Kurita K."/>
            <person name="Katagiri S."/>
            <person name="Kikuta A."/>
            <person name="Kobayashi H."/>
            <person name="Kobayashi N."/>
            <person name="Machita K."/>
            <person name="Maehara T."/>
            <person name="Masukawa M."/>
            <person name="Mizubayashi T."/>
            <person name="Mukai Y."/>
            <person name="Nagasaki H."/>
            <person name="Nagata Y."/>
            <person name="Naito S."/>
            <person name="Nakashima M."/>
            <person name="Nakama Y."/>
            <person name="Nakamichi Y."/>
            <person name="Nakamura M."/>
            <person name="Meguro A."/>
            <person name="Negishi M."/>
            <person name="Ohta I."/>
            <person name="Ohta T."/>
            <person name="Okamoto M."/>
            <person name="Ono N."/>
            <person name="Saji S."/>
            <person name="Sakaguchi M."/>
            <person name="Sakai K."/>
            <person name="Shibata M."/>
            <person name="Shimokawa T."/>
            <person name="Song J."/>
            <person name="Takazaki Y."/>
            <person name="Terasawa K."/>
            <person name="Tsugane M."/>
            <person name="Tsuji K."/>
            <person name="Ueda S."/>
            <person name="Waki K."/>
            <person name="Yamagata H."/>
            <person name="Yamamoto M."/>
            <person name="Yamamoto S."/>
            <person name="Yamane H."/>
            <person name="Yoshiki S."/>
            <person name="Yoshihara R."/>
            <person name="Yukawa K."/>
            <person name="Zhong H."/>
            <person name="Yano M."/>
            <person name="Yuan Q."/>
            <person name="Ouyang S."/>
            <person name="Liu J."/>
            <person name="Jones K.M."/>
            <person name="Gansberger K."/>
            <person name="Moffat K."/>
            <person name="Hill J."/>
            <person name="Bera J."/>
            <person name="Fadrosh D."/>
            <person name="Jin S."/>
            <person name="Johri S."/>
            <person name="Kim M."/>
            <person name="Overton L."/>
            <person name="Reardon M."/>
            <person name="Tsitrin T."/>
            <person name="Vuong H."/>
            <person name="Weaver B."/>
            <person name="Ciecko A."/>
            <person name="Tallon L."/>
            <person name="Jackson J."/>
            <person name="Pai G."/>
            <person name="Aken S.V."/>
            <person name="Utterback T."/>
            <person name="Reidmuller S."/>
            <person name="Feldblyum T."/>
            <person name="Hsiao J."/>
            <person name="Zismann V."/>
            <person name="Iobst S."/>
            <person name="de Vazeille A.R."/>
            <person name="Buell C.R."/>
            <person name="Ying K."/>
            <person name="Li Y."/>
            <person name="Lu T."/>
            <person name="Huang Y."/>
            <person name="Zhao Q."/>
            <person name="Feng Q."/>
            <person name="Zhang L."/>
            <person name="Zhu J."/>
            <person name="Weng Q."/>
            <person name="Mu J."/>
            <person name="Lu Y."/>
            <person name="Fan D."/>
            <person name="Liu Y."/>
            <person name="Guan J."/>
            <person name="Zhang Y."/>
            <person name="Yu S."/>
            <person name="Liu X."/>
            <person name="Zhang Y."/>
            <person name="Hong G."/>
            <person name="Han B."/>
            <person name="Choisne N."/>
            <person name="Demange N."/>
            <person name="Orjeda G."/>
            <person name="Samain S."/>
            <person name="Cattolico L."/>
            <person name="Pelletier E."/>
            <person name="Couloux A."/>
            <person name="Segurens B."/>
            <person name="Wincker P."/>
            <person name="D'Hont A."/>
            <person name="Scarpelli C."/>
            <person name="Weissenbach J."/>
            <person name="Salanoubat M."/>
            <person name="Quetier F."/>
            <person name="Yu Y."/>
            <person name="Kim H.R."/>
            <person name="Rambo T."/>
            <person name="Currie J."/>
            <person name="Collura K."/>
            <person name="Luo M."/>
            <person name="Yang T."/>
            <person name="Ammiraju J.S.S."/>
            <person name="Engler F."/>
            <person name="Soderlund C."/>
            <person name="Wing R.A."/>
            <person name="Palmer L.E."/>
            <person name="de la Bastide M."/>
            <person name="Spiegel L."/>
            <person name="Nascimento L."/>
            <person name="Zutavern T."/>
            <person name="O'Shaughnessy A."/>
            <person name="Dike S."/>
            <person name="Dedhia N."/>
            <person name="Preston R."/>
            <person name="Balija V."/>
            <person name="McCombie W.R."/>
            <person name="Chow T."/>
            <person name="Chen H."/>
            <person name="Chung M."/>
            <person name="Chen C."/>
            <person name="Shaw J."/>
            <person name="Wu H."/>
            <person name="Hsiao K."/>
            <person name="Chao Y."/>
            <person name="Chu M."/>
            <person name="Cheng C."/>
            <person name="Hour A."/>
            <person name="Lee P."/>
            <person name="Lin S."/>
            <person name="Lin Y."/>
            <person name="Liou J."/>
            <person name="Liu S."/>
            <person name="Hsing Y."/>
            <person name="Raghuvanshi S."/>
            <person name="Mohanty A."/>
            <person name="Bharti A.K."/>
            <person name="Gaur A."/>
            <person name="Gupta V."/>
            <person name="Kumar D."/>
            <person name="Ravi V."/>
            <person name="Vij S."/>
            <person name="Kapur A."/>
            <person name="Khurana P."/>
            <person name="Khurana P."/>
            <person name="Khurana J.P."/>
            <person name="Tyagi A.K."/>
            <person name="Gaikwad K."/>
            <person name="Singh A."/>
            <person name="Dalal V."/>
            <person name="Srivastava S."/>
            <person name="Dixit A."/>
            <person name="Pal A.K."/>
            <person name="Ghazi I.A."/>
            <person name="Yadav M."/>
            <person name="Pandit A."/>
            <person name="Bhargava A."/>
            <person name="Sureshbabu K."/>
            <person name="Batra K."/>
            <person name="Sharma T.R."/>
            <person name="Mohapatra T."/>
            <person name="Singh N.K."/>
            <person name="Messing J."/>
            <person name="Nelson A.B."/>
            <person name="Fuks G."/>
            <person name="Kavchok S."/>
            <person name="Keizer G."/>
            <person name="Linton E."/>
            <person name="Llaca V."/>
            <person name="Song R."/>
            <person name="Tanyolac B."/>
            <person name="Young S."/>
            <person name="Ho-Il K."/>
            <person name="Hahn J.H."/>
            <person name="Sangsakoo G."/>
            <person name="Vanavichit A."/>
            <person name="de Mattos Luiz.A.T."/>
            <person name="Zimmer P.D."/>
            <person name="Malone G."/>
            <person name="Dellagostin O."/>
            <person name="de Oliveira A.C."/>
            <person name="Bevan M."/>
            <person name="Bancroft I."/>
            <person name="Minx P."/>
            <person name="Cordum H."/>
            <person name="Wilson R."/>
            <person name="Cheng Z."/>
            <person name="Jin W."/>
            <person name="Jiang J."/>
            <person name="Leong S.A."/>
            <person name="Iwama H."/>
            <person name="Gojobori T."/>
            <person name="Itoh T."/>
            <person name="Niimura Y."/>
            <person name="Fujii Y."/>
            <person name="Habara T."/>
            <person name="Sakai H."/>
            <person name="Sato Y."/>
            <person name="Wilson G."/>
            <person name="Kumar K."/>
            <person name="McCouch S."/>
            <person name="Juretic N."/>
            <person name="Hoen D."/>
            <person name="Wright S."/>
            <person name="Bruskiewich R."/>
            <person name="Bureau T."/>
            <person name="Miyao A."/>
            <person name="Hirochika H."/>
            <person name="Nishikawa T."/>
            <person name="Kadowaki K."/>
            <person name="Sugiura M."/>
            <person name="Burr B."/>
            <person name="Sasaki T."/>
        </authorList>
    </citation>
    <scope>NUCLEOTIDE SEQUENCE [LARGE SCALE GENOMIC DNA]</scope>
    <source>
        <strain evidence="3">cv. Nipponbare</strain>
    </source>
</reference>
<reference evidence="2 3" key="2">
    <citation type="journal article" date="2013" name="Plant Cell Physiol.">
        <title>Rice Annotation Project Database (RAP-DB): an integrative and interactive database for rice genomics.</title>
        <authorList>
            <person name="Sakai H."/>
            <person name="Lee S.S."/>
            <person name="Tanaka T."/>
            <person name="Numa H."/>
            <person name="Kim J."/>
            <person name="Kawahara Y."/>
            <person name="Wakimoto H."/>
            <person name="Yang C.C."/>
            <person name="Iwamoto M."/>
            <person name="Abe T."/>
            <person name="Yamada Y."/>
            <person name="Muto A."/>
            <person name="Inokuchi H."/>
            <person name="Ikemura T."/>
            <person name="Matsumoto T."/>
            <person name="Sasaki T."/>
            <person name="Itoh T."/>
        </authorList>
    </citation>
    <scope>NUCLEOTIDE SEQUENCE [LARGE SCALE GENOMIC DNA]</scope>
    <source>
        <strain evidence="3">cv. Nipponbare</strain>
    </source>
</reference>
<keyword evidence="3" id="KW-1185">Reference proteome</keyword>
<name>A0A0P0VYM4_ORYSJ</name>
<feature type="region of interest" description="Disordered" evidence="1">
    <location>
        <begin position="1"/>
        <end position="36"/>
    </location>
</feature>
<evidence type="ECO:0000313" key="2">
    <source>
        <dbReference type="EMBL" id="BAS84693.1"/>
    </source>
</evidence>
<evidence type="ECO:0000313" key="3">
    <source>
        <dbReference type="Proteomes" id="UP000059680"/>
    </source>
</evidence>
<sequence length="91" mass="10006">MQPHASRRGHEEAKALLATDLTDATKGKGVRRSPLGTRVPSLRTIDDAMPVDGKALLLAMEVRRKRKFILAKVSPDDGRSRGTISGRVMRE</sequence>
<dbReference type="PaxDb" id="39947-A0A0P0VYM4"/>
<evidence type="ECO:0000256" key="1">
    <source>
        <dbReference type="SAM" id="MobiDB-lite"/>
    </source>
</evidence>
<dbReference type="Proteomes" id="UP000059680">
    <property type="component" value="Chromosome 3"/>
</dbReference>
<organism evidence="2 3">
    <name type="scientific">Oryza sativa subsp. japonica</name>
    <name type="common">Rice</name>
    <dbReference type="NCBI Taxonomy" id="39947"/>
    <lineage>
        <taxon>Eukaryota</taxon>
        <taxon>Viridiplantae</taxon>
        <taxon>Streptophyta</taxon>
        <taxon>Embryophyta</taxon>
        <taxon>Tracheophyta</taxon>
        <taxon>Spermatophyta</taxon>
        <taxon>Magnoliopsida</taxon>
        <taxon>Liliopsida</taxon>
        <taxon>Poales</taxon>
        <taxon>Poaceae</taxon>
        <taxon>BOP clade</taxon>
        <taxon>Oryzoideae</taxon>
        <taxon>Oryzeae</taxon>
        <taxon>Oryzinae</taxon>
        <taxon>Oryza</taxon>
        <taxon>Oryza sativa</taxon>
    </lineage>
</organism>
<gene>
    <name evidence="2" type="ordered locus">Os03g0415302</name>
    <name evidence="2" type="ORF">OSNPB_030415302</name>
</gene>
<feature type="compositionally biased region" description="Low complexity" evidence="1">
    <location>
        <begin position="15"/>
        <end position="24"/>
    </location>
</feature>
<protein>
    <submittedName>
        <fullName evidence="2">Os03g0415302 protein</fullName>
    </submittedName>
</protein>
<dbReference type="SMR" id="A0A0P0VYM4"/>